<feature type="non-terminal residue" evidence="1">
    <location>
        <position position="1"/>
    </location>
</feature>
<gene>
    <name evidence="1" type="ORF">BDY21DRAFT_259339</name>
</gene>
<dbReference type="PANTHER" id="PTHR28630">
    <property type="match status" value="1"/>
</dbReference>
<evidence type="ECO:0000313" key="2">
    <source>
        <dbReference type="Proteomes" id="UP000799766"/>
    </source>
</evidence>
<proteinExistence type="predicted"/>
<evidence type="ECO:0008006" key="3">
    <source>
        <dbReference type="Google" id="ProtNLM"/>
    </source>
</evidence>
<sequence length="215" mass="23899">DGDTALPTEEEWSKCADMLVLDAEGKSRPFKSLYAGEGVAHRQMIIFVRHFFCGNCQEYVRTLCASITPADLLRLPTPTFLTIVGCGAPSLISMYASATSCPFPIYTDPRAQLYSVLRMGRTLDLGPRKPDYVQTSMAGVVVSSLVQSLRMGRDALKGGDIKQVGGEVFVEGGRPTWIWRMRNTRDHAEVPVLRRVLGFADEDAPLKKRWSENVR</sequence>
<protein>
    <recommendedName>
        <fullName evidence="3">AhpC/TSA antioxidant enzyme-domain-containing protein</fullName>
    </recommendedName>
</protein>
<dbReference type="OrthoDB" id="40334at2759"/>
<reference evidence="1" key="1">
    <citation type="journal article" date="2020" name="Stud. Mycol.">
        <title>101 Dothideomycetes genomes: a test case for predicting lifestyles and emergence of pathogens.</title>
        <authorList>
            <person name="Haridas S."/>
            <person name="Albert R."/>
            <person name="Binder M."/>
            <person name="Bloem J."/>
            <person name="Labutti K."/>
            <person name="Salamov A."/>
            <person name="Andreopoulos B."/>
            <person name="Baker S."/>
            <person name="Barry K."/>
            <person name="Bills G."/>
            <person name="Bluhm B."/>
            <person name="Cannon C."/>
            <person name="Castanera R."/>
            <person name="Culley D."/>
            <person name="Daum C."/>
            <person name="Ezra D."/>
            <person name="Gonzalez J."/>
            <person name="Henrissat B."/>
            <person name="Kuo A."/>
            <person name="Liang C."/>
            <person name="Lipzen A."/>
            <person name="Lutzoni F."/>
            <person name="Magnuson J."/>
            <person name="Mondo S."/>
            <person name="Nolan M."/>
            <person name="Ohm R."/>
            <person name="Pangilinan J."/>
            <person name="Park H.-J."/>
            <person name="Ramirez L."/>
            <person name="Alfaro M."/>
            <person name="Sun H."/>
            <person name="Tritt A."/>
            <person name="Yoshinaga Y."/>
            <person name="Zwiers L.-H."/>
            <person name="Turgeon B."/>
            <person name="Goodwin S."/>
            <person name="Spatafora J."/>
            <person name="Crous P."/>
            <person name="Grigoriev I."/>
        </authorList>
    </citation>
    <scope>NUCLEOTIDE SEQUENCE</scope>
    <source>
        <strain evidence="1">ATCC 16933</strain>
    </source>
</reference>
<dbReference type="PANTHER" id="PTHR28630:SF3">
    <property type="entry name" value="PEROXIREDOXIN-LIKE 2C"/>
    <property type="match status" value="1"/>
</dbReference>
<accession>A0A6A6NMJ7</accession>
<keyword evidence="2" id="KW-1185">Reference proteome</keyword>
<organism evidence="1 2">
    <name type="scientific">Lineolata rhizophorae</name>
    <dbReference type="NCBI Taxonomy" id="578093"/>
    <lineage>
        <taxon>Eukaryota</taxon>
        <taxon>Fungi</taxon>
        <taxon>Dikarya</taxon>
        <taxon>Ascomycota</taxon>
        <taxon>Pezizomycotina</taxon>
        <taxon>Dothideomycetes</taxon>
        <taxon>Dothideomycetes incertae sedis</taxon>
        <taxon>Lineolatales</taxon>
        <taxon>Lineolataceae</taxon>
        <taxon>Lineolata</taxon>
    </lineage>
</organism>
<dbReference type="Pfam" id="PF13911">
    <property type="entry name" value="AhpC-TSA_2"/>
    <property type="match status" value="1"/>
</dbReference>
<dbReference type="Proteomes" id="UP000799766">
    <property type="component" value="Unassembled WGS sequence"/>
</dbReference>
<dbReference type="FunFam" id="3.40.30.10:FF:000404">
    <property type="entry name" value="WGS project CABT00000000 data, contig 2.14"/>
    <property type="match status" value="1"/>
</dbReference>
<dbReference type="AlphaFoldDB" id="A0A6A6NMJ7"/>
<dbReference type="EMBL" id="MU001701">
    <property type="protein sequence ID" value="KAF2452952.1"/>
    <property type="molecule type" value="Genomic_DNA"/>
</dbReference>
<name>A0A6A6NMJ7_9PEZI</name>
<dbReference type="InterPro" id="IPR032801">
    <property type="entry name" value="PXL2A/B/C"/>
</dbReference>
<feature type="non-terminal residue" evidence="1">
    <location>
        <position position="215"/>
    </location>
</feature>
<evidence type="ECO:0000313" key="1">
    <source>
        <dbReference type="EMBL" id="KAF2452952.1"/>
    </source>
</evidence>